<feature type="transmembrane region" description="Helical" evidence="6">
    <location>
        <begin position="98"/>
        <end position="114"/>
    </location>
</feature>
<evidence type="ECO:0000256" key="3">
    <source>
        <dbReference type="ARBA" id="ARBA00022989"/>
    </source>
</evidence>
<feature type="transmembrane region" description="Helical" evidence="6">
    <location>
        <begin position="141"/>
        <end position="157"/>
    </location>
</feature>
<dbReference type="GO" id="GO:0016409">
    <property type="term" value="F:palmitoyltransferase activity"/>
    <property type="evidence" value="ECO:0007669"/>
    <property type="project" value="TreeGrafter"/>
</dbReference>
<dbReference type="PANTHER" id="PTHR13285:SF18">
    <property type="entry name" value="PROTEIN-CYSTEINE N-PALMITOYLTRANSFERASE RASP"/>
    <property type="match status" value="1"/>
</dbReference>
<comment type="subcellular location">
    <subcellularLocation>
        <location evidence="1">Membrane</location>
        <topology evidence="1">Multi-pass membrane protein</topology>
    </subcellularLocation>
</comment>
<dbReference type="GO" id="GO:0005783">
    <property type="term" value="C:endoplasmic reticulum"/>
    <property type="evidence" value="ECO:0007669"/>
    <property type="project" value="TreeGrafter"/>
</dbReference>
<feature type="transmembrane region" description="Helical" evidence="6">
    <location>
        <begin position="223"/>
        <end position="244"/>
    </location>
</feature>
<feature type="transmembrane region" description="Helical" evidence="6">
    <location>
        <begin position="412"/>
        <end position="433"/>
    </location>
</feature>
<dbReference type="EMBL" id="NWSH01000604">
    <property type="protein sequence ID" value="PCG75381.1"/>
    <property type="molecule type" value="Genomic_DNA"/>
</dbReference>
<accession>A0A2A4JTP1</accession>
<dbReference type="InterPro" id="IPR051085">
    <property type="entry name" value="MB_O-acyltransferase"/>
</dbReference>
<name>A0A2A4JTP1_HELVI</name>
<dbReference type="PROSITE" id="PS51257">
    <property type="entry name" value="PROKAR_LIPOPROTEIN"/>
    <property type="match status" value="1"/>
</dbReference>
<feature type="transmembrane region" description="Helical" evidence="6">
    <location>
        <begin position="497"/>
        <end position="516"/>
    </location>
</feature>
<keyword evidence="4 6" id="KW-0472">Membrane</keyword>
<keyword evidence="3 6" id="KW-1133">Transmembrane helix</keyword>
<evidence type="ECO:0000256" key="4">
    <source>
        <dbReference type="ARBA" id="ARBA00023136"/>
    </source>
</evidence>
<feature type="transmembrane region" description="Helical" evidence="6">
    <location>
        <begin position="453"/>
        <end position="477"/>
    </location>
</feature>
<proteinExistence type="inferred from homology"/>
<evidence type="ECO:0000313" key="7">
    <source>
        <dbReference type="EMBL" id="PCG75381.1"/>
    </source>
</evidence>
<comment type="similarity">
    <text evidence="5">Belongs to the membrane-bound acyltransferase family. HHAT subfamily.</text>
</comment>
<dbReference type="AlphaFoldDB" id="A0A2A4JTP1"/>
<dbReference type="PANTHER" id="PTHR13285">
    <property type="entry name" value="ACYLTRANSFERASE"/>
    <property type="match status" value="1"/>
</dbReference>
<evidence type="ECO:0000256" key="1">
    <source>
        <dbReference type="ARBA" id="ARBA00004141"/>
    </source>
</evidence>
<evidence type="ECO:0000256" key="2">
    <source>
        <dbReference type="ARBA" id="ARBA00022692"/>
    </source>
</evidence>
<dbReference type="GO" id="GO:0016020">
    <property type="term" value="C:membrane"/>
    <property type="evidence" value="ECO:0007669"/>
    <property type="project" value="UniProtKB-SubCell"/>
</dbReference>
<evidence type="ECO:0008006" key="8">
    <source>
        <dbReference type="Google" id="ProtNLM"/>
    </source>
</evidence>
<comment type="caution">
    <text evidence="7">The sequence shown here is derived from an EMBL/GenBank/DDBJ whole genome shotgun (WGS) entry which is preliminary data.</text>
</comment>
<evidence type="ECO:0000256" key="6">
    <source>
        <dbReference type="SAM" id="Phobius"/>
    </source>
</evidence>
<keyword evidence="2 6" id="KW-0812">Transmembrane</keyword>
<feature type="transmembrane region" description="Helical" evidence="6">
    <location>
        <begin position="388"/>
        <end position="406"/>
    </location>
</feature>
<dbReference type="STRING" id="7102.A0A2A4JTP1"/>
<feature type="transmembrane region" description="Helical" evidence="6">
    <location>
        <begin position="272"/>
        <end position="290"/>
    </location>
</feature>
<protein>
    <recommendedName>
        <fullName evidence="8">Protein-cysteine N-palmitoyltransferase Rasp</fullName>
    </recommendedName>
</protein>
<gene>
    <name evidence="7" type="ORF">B5V51_11810</name>
</gene>
<dbReference type="InterPro" id="IPR004299">
    <property type="entry name" value="MBOAT_fam"/>
</dbReference>
<evidence type="ECO:0000256" key="5">
    <source>
        <dbReference type="ARBA" id="ARBA00038268"/>
    </source>
</evidence>
<reference evidence="7" key="1">
    <citation type="submission" date="2017-09" db="EMBL/GenBank/DDBJ databases">
        <title>Contemporary evolution of a Lepidopteran species, Heliothis virescens, in response to modern agricultural practices.</title>
        <authorList>
            <person name="Fritz M.L."/>
            <person name="Deyonke A.M."/>
            <person name="Papanicolaou A."/>
            <person name="Micinski S."/>
            <person name="Westbrook J."/>
            <person name="Gould F."/>
        </authorList>
    </citation>
    <scope>NUCLEOTIDE SEQUENCE [LARGE SCALE GENOMIC DNA]</scope>
    <source>
        <strain evidence="7">HvINT-</strain>
        <tissue evidence="7">Whole body</tissue>
    </source>
</reference>
<sequence>MKNEVNIIENSIHFSLWILACFYSLFKLYHAQTEIIDSNPELRYELGDLNPGWRLISRQKDESDVEWSTWKYLIQTSWFYLLLQFFVSEIIRRTNAALVKYWYSLSSIIFIVKYMGVRQLIIILAQPVIFSAIIFSGGKKISIWLTSILLLAGYNSLKYKYFFWHFLDTENLEDEEVFVMLYAIAWVELRCISFCLDYVDKKEKYLQAKDKSKEVGTTRSEDLINMFSYVLYLPLLFVGPIILYEEFEKSFHVSNKGLHTRLKSFTLDMIRFLIYSILLEVAFHYVYFFAMQSQIEAIRKLPSLALCGGGLWMGLEFHMKYVISYGTTAAYSRLDNIDPPPTPRCIFRIHVYSQMWRYFDVGLYRFLLKYIYKPVYLTLSNSFKISKIIYKLISSLITFTFIFMWHGTMWNIFVWSVLNYVGIVIEYFGKAVAGTEKYKLFKANVLQTNAMEVRFIAFLCAPLLGLSAISNFYLFAGSEIGDVYFDLLKWPSLYNCFIVYTSLYCCCHVAIALYDVPSRTDVKKKESKTVF</sequence>
<dbReference type="Pfam" id="PF03062">
    <property type="entry name" value="MBOAT"/>
    <property type="match status" value="1"/>
</dbReference>
<organism evidence="7">
    <name type="scientific">Heliothis virescens</name>
    <name type="common">Tobacco budworm moth</name>
    <dbReference type="NCBI Taxonomy" id="7102"/>
    <lineage>
        <taxon>Eukaryota</taxon>
        <taxon>Metazoa</taxon>
        <taxon>Ecdysozoa</taxon>
        <taxon>Arthropoda</taxon>
        <taxon>Hexapoda</taxon>
        <taxon>Insecta</taxon>
        <taxon>Pterygota</taxon>
        <taxon>Neoptera</taxon>
        <taxon>Endopterygota</taxon>
        <taxon>Lepidoptera</taxon>
        <taxon>Glossata</taxon>
        <taxon>Ditrysia</taxon>
        <taxon>Noctuoidea</taxon>
        <taxon>Noctuidae</taxon>
        <taxon>Heliothinae</taxon>
        <taxon>Heliothis</taxon>
    </lineage>
</organism>